<dbReference type="GO" id="GO:0016740">
    <property type="term" value="F:transferase activity"/>
    <property type="evidence" value="ECO:0007669"/>
    <property type="project" value="UniProtKB-KW"/>
</dbReference>
<evidence type="ECO:0000256" key="2">
    <source>
        <dbReference type="ARBA" id="ARBA00022786"/>
    </source>
</evidence>
<dbReference type="InterPro" id="IPR016135">
    <property type="entry name" value="UBQ-conjugating_enzyme/RWD"/>
</dbReference>
<dbReference type="OrthoDB" id="19692at2759"/>
<gene>
    <name evidence="7" type="ORF">AG1IA_08457</name>
</gene>
<sequence length="297" mass="32947">MNKATPKCGWLISRKYTIHACPCAPLRQDSFQLCSPQELQCIIDLFSTQSLCLLHSSTLVHILHMDFVFNITLFLTSSLSGGAEDPIEREGDPKGTGNSKHGYCVIVSWAAHIFANIHPQHDIMSTPTPSYTPSGSKPGTPSGGPGGPQLLLKRQLQGKCAPSGSRCIAQERDLTLGDVGLVDDSNIMEWEIMIIGARLSSEPSLVNRKRSEGGIFKARLTFPENFPLYPPEMRFITKMWHPNIYPDGKVCISILHAPGEDQYGFEQAGERWMPVHSVESIVSVCLSIRLQRLWDRC</sequence>
<accession>L8WL15</accession>
<dbReference type="HOGENOM" id="CLU_937435_0_0_1"/>
<dbReference type="SMART" id="SM00212">
    <property type="entry name" value="UBCc"/>
    <property type="match status" value="1"/>
</dbReference>
<reference evidence="7 8" key="1">
    <citation type="journal article" date="2013" name="Nat. Commun.">
        <title>The evolution and pathogenic mechanisms of the rice sheath blight pathogen.</title>
        <authorList>
            <person name="Zheng A."/>
            <person name="Lin R."/>
            <person name="Xu L."/>
            <person name="Qin P."/>
            <person name="Tang C."/>
            <person name="Ai P."/>
            <person name="Zhang D."/>
            <person name="Liu Y."/>
            <person name="Sun Z."/>
            <person name="Feng H."/>
            <person name="Wang Y."/>
            <person name="Chen Y."/>
            <person name="Liang X."/>
            <person name="Fu R."/>
            <person name="Li Q."/>
            <person name="Zhang J."/>
            <person name="Yu X."/>
            <person name="Xie Z."/>
            <person name="Ding L."/>
            <person name="Guan P."/>
            <person name="Tang J."/>
            <person name="Liang Y."/>
            <person name="Wang S."/>
            <person name="Deng Q."/>
            <person name="Li S."/>
            <person name="Zhu J."/>
            <person name="Wang L."/>
            <person name="Liu H."/>
            <person name="Li P."/>
        </authorList>
    </citation>
    <scope>NUCLEOTIDE SEQUENCE [LARGE SCALE GENOMIC DNA]</scope>
    <source>
        <strain evidence="8">AG-1 IA</strain>
    </source>
</reference>
<evidence type="ECO:0000256" key="5">
    <source>
        <dbReference type="SAM" id="MobiDB-lite"/>
    </source>
</evidence>
<keyword evidence="2 4" id="KW-0833">Ubl conjugation pathway</keyword>
<evidence type="ECO:0000259" key="6">
    <source>
        <dbReference type="PROSITE" id="PS50127"/>
    </source>
</evidence>
<feature type="compositionally biased region" description="Low complexity" evidence="5">
    <location>
        <begin position="125"/>
        <end position="140"/>
    </location>
</feature>
<dbReference type="AlphaFoldDB" id="L8WL15"/>
<dbReference type="PROSITE" id="PS00183">
    <property type="entry name" value="UBC_1"/>
    <property type="match status" value="1"/>
</dbReference>
<evidence type="ECO:0000256" key="1">
    <source>
        <dbReference type="ARBA" id="ARBA00022679"/>
    </source>
</evidence>
<evidence type="ECO:0000313" key="8">
    <source>
        <dbReference type="Proteomes" id="UP000011668"/>
    </source>
</evidence>
<proteinExistence type="inferred from homology"/>
<dbReference type="Proteomes" id="UP000011668">
    <property type="component" value="Unassembled WGS sequence"/>
</dbReference>
<evidence type="ECO:0000313" key="7">
    <source>
        <dbReference type="EMBL" id="ELU37508.1"/>
    </source>
</evidence>
<feature type="active site" description="Glycyl thioester intermediate" evidence="3">
    <location>
        <position position="251"/>
    </location>
</feature>
<feature type="domain" description="UBC core" evidence="6">
    <location>
        <begin position="162"/>
        <end position="297"/>
    </location>
</feature>
<feature type="region of interest" description="Disordered" evidence="5">
    <location>
        <begin position="124"/>
        <end position="150"/>
    </location>
</feature>
<dbReference type="InterPro" id="IPR000608">
    <property type="entry name" value="UBC"/>
</dbReference>
<dbReference type="PROSITE" id="PS50127">
    <property type="entry name" value="UBC_2"/>
    <property type="match status" value="1"/>
</dbReference>
<dbReference type="Gene3D" id="3.10.110.10">
    <property type="entry name" value="Ubiquitin Conjugating Enzyme"/>
    <property type="match status" value="1"/>
</dbReference>
<dbReference type="SUPFAM" id="SSF54495">
    <property type="entry name" value="UBC-like"/>
    <property type="match status" value="1"/>
</dbReference>
<dbReference type="InterPro" id="IPR023313">
    <property type="entry name" value="UBQ-conjugating_AS"/>
</dbReference>
<keyword evidence="1" id="KW-0808">Transferase</keyword>
<keyword evidence="4" id="KW-0067">ATP-binding</keyword>
<organism evidence="7 8">
    <name type="scientific">Thanatephorus cucumeris (strain AG1-IA)</name>
    <name type="common">Rice sheath blight fungus</name>
    <name type="synonym">Rhizoctonia solani</name>
    <dbReference type="NCBI Taxonomy" id="983506"/>
    <lineage>
        <taxon>Eukaryota</taxon>
        <taxon>Fungi</taxon>
        <taxon>Dikarya</taxon>
        <taxon>Basidiomycota</taxon>
        <taxon>Agaricomycotina</taxon>
        <taxon>Agaricomycetes</taxon>
        <taxon>Cantharellales</taxon>
        <taxon>Ceratobasidiaceae</taxon>
        <taxon>Rhizoctonia</taxon>
        <taxon>Rhizoctonia solani AG-1</taxon>
    </lineage>
</organism>
<comment type="similarity">
    <text evidence="4">Belongs to the ubiquitin-conjugating enzyme family.</text>
</comment>
<keyword evidence="4" id="KW-0547">Nucleotide-binding</keyword>
<dbReference type="Pfam" id="PF00179">
    <property type="entry name" value="UQ_con"/>
    <property type="match status" value="1"/>
</dbReference>
<comment type="caution">
    <text evidence="7">The sequence shown here is derived from an EMBL/GenBank/DDBJ whole genome shotgun (WGS) entry which is preliminary data.</text>
</comment>
<dbReference type="GO" id="GO:0005524">
    <property type="term" value="F:ATP binding"/>
    <property type="evidence" value="ECO:0007669"/>
    <property type="project" value="UniProtKB-UniRule"/>
</dbReference>
<dbReference type="PANTHER" id="PTHR24067">
    <property type="entry name" value="UBIQUITIN-CONJUGATING ENZYME E2"/>
    <property type="match status" value="1"/>
</dbReference>
<protein>
    <submittedName>
        <fullName evidence="7">Ubiquitin-conjugating enzyme domain-containing protein</fullName>
    </submittedName>
</protein>
<dbReference type="STRING" id="983506.L8WL15"/>
<evidence type="ECO:0000256" key="4">
    <source>
        <dbReference type="RuleBase" id="RU362109"/>
    </source>
</evidence>
<dbReference type="EMBL" id="AFRT01002593">
    <property type="protein sequence ID" value="ELU37508.1"/>
    <property type="molecule type" value="Genomic_DNA"/>
</dbReference>
<keyword evidence="8" id="KW-1185">Reference proteome</keyword>
<dbReference type="InterPro" id="IPR050113">
    <property type="entry name" value="Ub_conjugating_enzyme"/>
</dbReference>
<name>L8WL15_THACA</name>
<evidence type="ECO:0000256" key="3">
    <source>
        <dbReference type="PROSITE-ProRule" id="PRU10133"/>
    </source>
</evidence>